<protein>
    <submittedName>
        <fullName evidence="2">Uncharacterized protein</fullName>
    </submittedName>
</protein>
<organism evidence="2">
    <name type="scientific">Sesamum latifolium</name>
    <dbReference type="NCBI Taxonomy" id="2727402"/>
    <lineage>
        <taxon>Eukaryota</taxon>
        <taxon>Viridiplantae</taxon>
        <taxon>Streptophyta</taxon>
        <taxon>Embryophyta</taxon>
        <taxon>Tracheophyta</taxon>
        <taxon>Spermatophyta</taxon>
        <taxon>Magnoliopsida</taxon>
        <taxon>eudicotyledons</taxon>
        <taxon>Gunneridae</taxon>
        <taxon>Pentapetalae</taxon>
        <taxon>asterids</taxon>
        <taxon>lamiids</taxon>
        <taxon>Lamiales</taxon>
        <taxon>Pedaliaceae</taxon>
        <taxon>Sesamum</taxon>
    </lineage>
</organism>
<reference evidence="2" key="1">
    <citation type="submission" date="2020-06" db="EMBL/GenBank/DDBJ databases">
        <authorList>
            <person name="Li T."/>
            <person name="Hu X."/>
            <person name="Zhang T."/>
            <person name="Song X."/>
            <person name="Zhang H."/>
            <person name="Dai N."/>
            <person name="Sheng W."/>
            <person name="Hou X."/>
            <person name="Wei L."/>
        </authorList>
    </citation>
    <scope>NUCLEOTIDE SEQUENCE</scope>
    <source>
        <strain evidence="2">KEN1</strain>
        <tissue evidence="2">Leaf</tissue>
    </source>
</reference>
<accession>A0AAW2X4A7</accession>
<evidence type="ECO:0000313" key="2">
    <source>
        <dbReference type="EMBL" id="KAL0448568.1"/>
    </source>
</evidence>
<gene>
    <name evidence="2" type="ORF">Slati_1413200</name>
</gene>
<sequence length="106" mass="11835">MSLEDIVQSLELSTQQFHEDMKSSLQETKVSSQDLGNQLSQLATPVSQLETQTSKELSSRIEANPNENVIEVTLKSGKELHPVEPIPIKAKGDEKTLDNTDMQNER</sequence>
<proteinExistence type="predicted"/>
<dbReference type="EMBL" id="JACGWN010000005">
    <property type="protein sequence ID" value="KAL0448568.1"/>
    <property type="molecule type" value="Genomic_DNA"/>
</dbReference>
<reference evidence="2" key="2">
    <citation type="journal article" date="2024" name="Plant">
        <title>Genomic evolution and insights into agronomic trait innovations of Sesamum species.</title>
        <authorList>
            <person name="Miao H."/>
            <person name="Wang L."/>
            <person name="Qu L."/>
            <person name="Liu H."/>
            <person name="Sun Y."/>
            <person name="Le M."/>
            <person name="Wang Q."/>
            <person name="Wei S."/>
            <person name="Zheng Y."/>
            <person name="Lin W."/>
            <person name="Duan Y."/>
            <person name="Cao H."/>
            <person name="Xiong S."/>
            <person name="Wang X."/>
            <person name="Wei L."/>
            <person name="Li C."/>
            <person name="Ma Q."/>
            <person name="Ju M."/>
            <person name="Zhao R."/>
            <person name="Li G."/>
            <person name="Mu C."/>
            <person name="Tian Q."/>
            <person name="Mei H."/>
            <person name="Zhang T."/>
            <person name="Gao T."/>
            <person name="Zhang H."/>
        </authorList>
    </citation>
    <scope>NUCLEOTIDE SEQUENCE</scope>
    <source>
        <strain evidence="2">KEN1</strain>
    </source>
</reference>
<evidence type="ECO:0000256" key="1">
    <source>
        <dbReference type="SAM" id="MobiDB-lite"/>
    </source>
</evidence>
<dbReference type="AlphaFoldDB" id="A0AAW2X4A7"/>
<comment type="caution">
    <text evidence="2">The sequence shown here is derived from an EMBL/GenBank/DDBJ whole genome shotgun (WGS) entry which is preliminary data.</text>
</comment>
<feature type="compositionally biased region" description="Basic and acidic residues" evidence="1">
    <location>
        <begin position="90"/>
        <end position="106"/>
    </location>
</feature>
<name>A0AAW2X4A7_9LAMI</name>
<feature type="region of interest" description="Disordered" evidence="1">
    <location>
        <begin position="83"/>
        <end position="106"/>
    </location>
</feature>